<comment type="caution">
    <text evidence="2">The sequence shown here is derived from an EMBL/GenBank/DDBJ whole genome shotgun (WGS) entry which is preliminary data.</text>
</comment>
<feature type="compositionally biased region" description="Basic and acidic residues" evidence="1">
    <location>
        <begin position="14"/>
        <end position="27"/>
    </location>
</feature>
<reference evidence="2" key="1">
    <citation type="journal article" date="2020" name="Fungal Divers.">
        <title>Resolving the Mortierellaceae phylogeny through synthesis of multi-gene phylogenetics and phylogenomics.</title>
        <authorList>
            <person name="Vandepol N."/>
            <person name="Liber J."/>
            <person name="Desiro A."/>
            <person name="Na H."/>
            <person name="Kennedy M."/>
            <person name="Barry K."/>
            <person name="Grigoriev I.V."/>
            <person name="Miller A.N."/>
            <person name="O'Donnell K."/>
            <person name="Stajich J.E."/>
            <person name="Bonito G."/>
        </authorList>
    </citation>
    <scope>NUCLEOTIDE SEQUENCE</scope>
    <source>
        <strain evidence="2">KOD1015</strain>
    </source>
</reference>
<feature type="region of interest" description="Disordered" evidence="1">
    <location>
        <begin position="1"/>
        <end position="63"/>
    </location>
</feature>
<feature type="non-terminal residue" evidence="2">
    <location>
        <position position="209"/>
    </location>
</feature>
<evidence type="ECO:0000256" key="1">
    <source>
        <dbReference type="SAM" id="MobiDB-lite"/>
    </source>
</evidence>
<dbReference type="EMBL" id="JAABOA010005185">
    <property type="protein sequence ID" value="KAF9577180.1"/>
    <property type="molecule type" value="Genomic_DNA"/>
</dbReference>
<gene>
    <name evidence="2" type="ORF">BGW38_007780</name>
</gene>
<accession>A0A9P6KA17</accession>
<organism evidence="2 3">
    <name type="scientific">Lunasporangiospora selenospora</name>
    <dbReference type="NCBI Taxonomy" id="979761"/>
    <lineage>
        <taxon>Eukaryota</taxon>
        <taxon>Fungi</taxon>
        <taxon>Fungi incertae sedis</taxon>
        <taxon>Mucoromycota</taxon>
        <taxon>Mortierellomycotina</taxon>
        <taxon>Mortierellomycetes</taxon>
        <taxon>Mortierellales</taxon>
        <taxon>Mortierellaceae</taxon>
        <taxon>Lunasporangiospora</taxon>
    </lineage>
</organism>
<sequence length="209" mass="22368">MSTPTLAESALEDSLDHDIDIDHDHDTTFSSTWSESTSTDLGYQSGTASSPISTSESKRTITSSPDYGIATTSILASMSSTMTANSLSPAMTSAEKAAALMQSPPVSPQALANHTAQDSNSDFYRRSIDTEGAASQGEGLHHQHYRVAFEPVQDTAELALAGASPDQVSPIHGYSAENDPVNATPTLEQMGLDRLDELELRMLLQRTYE</sequence>
<dbReference type="Proteomes" id="UP000780801">
    <property type="component" value="Unassembled WGS sequence"/>
</dbReference>
<evidence type="ECO:0000313" key="3">
    <source>
        <dbReference type="Proteomes" id="UP000780801"/>
    </source>
</evidence>
<keyword evidence="3" id="KW-1185">Reference proteome</keyword>
<protein>
    <submittedName>
        <fullName evidence="2">Uncharacterized protein</fullName>
    </submittedName>
</protein>
<dbReference type="AlphaFoldDB" id="A0A9P6KA17"/>
<feature type="compositionally biased region" description="Low complexity" evidence="1">
    <location>
        <begin position="28"/>
        <end position="39"/>
    </location>
</feature>
<proteinExistence type="predicted"/>
<name>A0A9P6KA17_9FUNG</name>
<feature type="compositionally biased region" description="Polar residues" evidence="1">
    <location>
        <begin position="40"/>
        <end position="63"/>
    </location>
</feature>
<evidence type="ECO:0000313" key="2">
    <source>
        <dbReference type="EMBL" id="KAF9577180.1"/>
    </source>
</evidence>